<gene>
    <name evidence="2" type="ORF">HC031_16825</name>
</gene>
<evidence type="ECO:0000313" key="3">
    <source>
        <dbReference type="Proteomes" id="UP000722989"/>
    </source>
</evidence>
<reference evidence="2 3" key="1">
    <citation type="submission" date="2020-03" db="EMBL/GenBank/DDBJ databases">
        <title>WGS of the type strain of Planosporangium spp.</title>
        <authorList>
            <person name="Thawai C."/>
        </authorList>
    </citation>
    <scope>NUCLEOTIDE SEQUENCE [LARGE SCALE GENOMIC DNA]</scope>
    <source>
        <strain evidence="2 3">TBRC 5610</strain>
    </source>
</reference>
<dbReference type="RefSeq" id="WP_167926273.1">
    <property type="nucleotide sequence ID" value="NZ_JAATVY010000011.1"/>
</dbReference>
<dbReference type="Proteomes" id="UP000722989">
    <property type="component" value="Unassembled WGS sequence"/>
</dbReference>
<evidence type="ECO:0000256" key="1">
    <source>
        <dbReference type="SAM" id="MobiDB-lite"/>
    </source>
</evidence>
<accession>A0ABX0Y1M3</accession>
<sequence>MATVAGLGTRQWHFILVNRTGRIYGGRVSSAAHHASDVTVVTPAWPAALLFGSVQPAIRRLAMRVVTGSYAASASATYGLPSPVPSGRSPPAVELISPT</sequence>
<organism evidence="2 3">
    <name type="scientific">Planosporangium thailandense</name>
    <dbReference type="NCBI Taxonomy" id="765197"/>
    <lineage>
        <taxon>Bacteria</taxon>
        <taxon>Bacillati</taxon>
        <taxon>Actinomycetota</taxon>
        <taxon>Actinomycetes</taxon>
        <taxon>Micromonosporales</taxon>
        <taxon>Micromonosporaceae</taxon>
        <taxon>Planosporangium</taxon>
    </lineage>
</organism>
<feature type="region of interest" description="Disordered" evidence="1">
    <location>
        <begin position="79"/>
        <end position="99"/>
    </location>
</feature>
<keyword evidence="3" id="KW-1185">Reference proteome</keyword>
<proteinExistence type="predicted"/>
<evidence type="ECO:0000313" key="2">
    <source>
        <dbReference type="EMBL" id="NJC71367.1"/>
    </source>
</evidence>
<protein>
    <submittedName>
        <fullName evidence="2">Uncharacterized protein</fullName>
    </submittedName>
</protein>
<dbReference type="EMBL" id="JAATVY010000011">
    <property type="protein sequence ID" value="NJC71367.1"/>
    <property type="molecule type" value="Genomic_DNA"/>
</dbReference>
<name>A0ABX0Y1M3_9ACTN</name>
<comment type="caution">
    <text evidence="2">The sequence shown here is derived from an EMBL/GenBank/DDBJ whole genome shotgun (WGS) entry which is preliminary data.</text>
</comment>